<dbReference type="InterPro" id="IPR054828">
    <property type="entry name" value="Vit_B12_bind_prot"/>
</dbReference>
<name>A0A5K7ZI30_9BACT</name>
<protein>
    <submittedName>
        <fullName evidence="3">Cobalamin-binding protein</fullName>
    </submittedName>
</protein>
<gene>
    <name evidence="3" type="ORF">DSCO28_12120</name>
</gene>
<dbReference type="KEGG" id="dov:DSCO28_12120"/>
<feature type="domain" description="Fe/B12 periplasmic-binding" evidence="2">
    <location>
        <begin position="35"/>
        <end position="286"/>
    </location>
</feature>
<evidence type="ECO:0000313" key="4">
    <source>
        <dbReference type="Proteomes" id="UP000425960"/>
    </source>
</evidence>
<evidence type="ECO:0000313" key="3">
    <source>
        <dbReference type="EMBL" id="BBO80646.1"/>
    </source>
</evidence>
<evidence type="ECO:0000259" key="2">
    <source>
        <dbReference type="PROSITE" id="PS50983"/>
    </source>
</evidence>
<dbReference type="Gene3D" id="3.40.50.1980">
    <property type="entry name" value="Nitrogenase molybdenum iron protein domain"/>
    <property type="match status" value="2"/>
</dbReference>
<dbReference type="CDD" id="cd01144">
    <property type="entry name" value="BtuF"/>
    <property type="match status" value="1"/>
</dbReference>
<dbReference type="InterPro" id="IPR050902">
    <property type="entry name" value="ABC_Transporter_SBP"/>
</dbReference>
<reference evidence="3 4" key="1">
    <citation type="submission" date="2019-11" db="EMBL/GenBank/DDBJ databases">
        <title>Comparative genomics of hydrocarbon-degrading Desulfosarcina strains.</title>
        <authorList>
            <person name="Watanabe M."/>
            <person name="Kojima H."/>
            <person name="Fukui M."/>
        </authorList>
    </citation>
    <scope>NUCLEOTIDE SEQUENCE [LARGE SCALE GENOMIC DNA]</scope>
    <source>
        <strain evidence="3 4">28bB2T</strain>
    </source>
</reference>
<dbReference type="GO" id="GO:0071281">
    <property type="term" value="P:cellular response to iron ion"/>
    <property type="evidence" value="ECO:0007669"/>
    <property type="project" value="TreeGrafter"/>
</dbReference>
<dbReference type="AlphaFoldDB" id="A0A5K7ZI30"/>
<evidence type="ECO:0000256" key="1">
    <source>
        <dbReference type="ARBA" id="ARBA00022729"/>
    </source>
</evidence>
<keyword evidence="1" id="KW-0732">Signal</keyword>
<accession>A0A5K7ZI30</accession>
<dbReference type="NCBIfam" id="NF038402">
    <property type="entry name" value="TroA_like"/>
    <property type="match status" value="1"/>
</dbReference>
<dbReference type="PANTHER" id="PTHR30535:SF34">
    <property type="entry name" value="MOLYBDATE-BINDING PROTEIN MOLA"/>
    <property type="match status" value="1"/>
</dbReference>
<dbReference type="Proteomes" id="UP000425960">
    <property type="component" value="Chromosome"/>
</dbReference>
<dbReference type="Pfam" id="PF01497">
    <property type="entry name" value="Peripla_BP_2"/>
    <property type="match status" value="1"/>
</dbReference>
<proteinExistence type="predicted"/>
<dbReference type="PANTHER" id="PTHR30535">
    <property type="entry name" value="VITAMIN B12-BINDING PROTEIN"/>
    <property type="match status" value="1"/>
</dbReference>
<dbReference type="SUPFAM" id="SSF53807">
    <property type="entry name" value="Helical backbone' metal receptor"/>
    <property type="match status" value="1"/>
</dbReference>
<dbReference type="InterPro" id="IPR002491">
    <property type="entry name" value="ABC_transptr_periplasmic_BD"/>
</dbReference>
<dbReference type="PROSITE" id="PS50983">
    <property type="entry name" value="FE_B12_PBP"/>
    <property type="match status" value="1"/>
</dbReference>
<organism evidence="3 4">
    <name type="scientific">Desulfosarcina ovata subsp. sediminis</name>
    <dbReference type="NCBI Taxonomy" id="885957"/>
    <lineage>
        <taxon>Bacteria</taxon>
        <taxon>Pseudomonadati</taxon>
        <taxon>Thermodesulfobacteriota</taxon>
        <taxon>Desulfobacteria</taxon>
        <taxon>Desulfobacterales</taxon>
        <taxon>Desulfosarcinaceae</taxon>
        <taxon>Desulfosarcina</taxon>
    </lineage>
</organism>
<dbReference type="EMBL" id="AP021876">
    <property type="protein sequence ID" value="BBO80646.1"/>
    <property type="molecule type" value="Genomic_DNA"/>
</dbReference>
<sequence length="296" mass="32580">MSALLLTALLTSWSAAGTVADRLGRQVRLPDHPRRIVSLAPSITEILFALDLSGRLVGVTQFSDFPPAAATLPKVGSYVHLDVERIVALAPDLCIAIKDGNPVSVVNKLESIGIPVYAVDPRDLPSVMETLSELGRVLDVHPRATQIVTGMRQRIDWVHQQVATADRRPGVFFQIGIAPIVSAGTNTFIHELITMAGGINLAQGPVPYPRFSKEEVIGLRPEIMIITSMARRAVFEQVKRDWQQWQAIPAVKNDRIYIVDSNVLDRPTPRLVEGLEQLARLIHPDVFKAAPRKPQP</sequence>